<gene>
    <name evidence="2" type="ORF">STAS_12918</name>
</gene>
<dbReference type="Proteomes" id="UP000325081">
    <property type="component" value="Unassembled WGS sequence"/>
</dbReference>
<keyword evidence="3" id="KW-1185">Reference proteome</keyword>
<sequence length="303" mass="32711">MEYLLSLPAAQASSGQHFSPATKSSGGPICFAPTVITVSSSEAPKEHHVVAQTEVVGFVAELGQTAAAQPQRAYAPSSPRASTLGLLFLQFDPNPTQPLQNGPNSAQPSLLALGPTIQTQIAGLKPTKSYLSAAQKTVPPEPFSYGTISLSGSIPEVLFSPPKFSKMSEDLKYALIGKFSFGKLSNEAIRSNLSLLGFSGCKILFLQANHVLIKVDDPNTSTKLWLKREISILNFPMRVFKWSADFDFTKEPPIVPVWIKIPALPLHCFDLKALRTIANIFGTLLKVDDATLKKLGSNMLVFA</sequence>
<evidence type="ECO:0000313" key="3">
    <source>
        <dbReference type="Proteomes" id="UP000325081"/>
    </source>
</evidence>
<accession>A0A5A7PV97</accession>
<organism evidence="2 3">
    <name type="scientific">Striga asiatica</name>
    <name type="common">Asiatic witchweed</name>
    <name type="synonym">Buchnera asiatica</name>
    <dbReference type="NCBI Taxonomy" id="4170"/>
    <lineage>
        <taxon>Eukaryota</taxon>
        <taxon>Viridiplantae</taxon>
        <taxon>Streptophyta</taxon>
        <taxon>Embryophyta</taxon>
        <taxon>Tracheophyta</taxon>
        <taxon>Spermatophyta</taxon>
        <taxon>Magnoliopsida</taxon>
        <taxon>eudicotyledons</taxon>
        <taxon>Gunneridae</taxon>
        <taxon>Pentapetalae</taxon>
        <taxon>asterids</taxon>
        <taxon>lamiids</taxon>
        <taxon>Lamiales</taxon>
        <taxon>Orobanchaceae</taxon>
        <taxon>Buchnereae</taxon>
        <taxon>Striga</taxon>
    </lineage>
</organism>
<dbReference type="PANTHER" id="PTHR31286">
    <property type="entry name" value="GLYCINE-RICH CELL WALL STRUCTURAL PROTEIN 1.8-LIKE"/>
    <property type="match status" value="1"/>
</dbReference>
<proteinExistence type="predicted"/>
<dbReference type="GO" id="GO:0016740">
    <property type="term" value="F:transferase activity"/>
    <property type="evidence" value="ECO:0007669"/>
    <property type="project" value="UniProtKB-KW"/>
</dbReference>
<dbReference type="InterPro" id="IPR025558">
    <property type="entry name" value="DUF4283"/>
</dbReference>
<dbReference type="EMBL" id="BKCP01005183">
    <property type="protein sequence ID" value="GER36576.1"/>
    <property type="molecule type" value="Genomic_DNA"/>
</dbReference>
<name>A0A5A7PV97_STRAF</name>
<keyword evidence="2" id="KW-0808">Transferase</keyword>
<feature type="domain" description="DUF4283" evidence="1">
    <location>
        <begin position="168"/>
        <end position="249"/>
    </location>
</feature>
<reference evidence="3" key="1">
    <citation type="journal article" date="2019" name="Curr. Biol.">
        <title>Genome Sequence of Striga asiatica Provides Insight into the Evolution of Plant Parasitism.</title>
        <authorList>
            <person name="Yoshida S."/>
            <person name="Kim S."/>
            <person name="Wafula E.K."/>
            <person name="Tanskanen J."/>
            <person name="Kim Y.M."/>
            <person name="Honaas L."/>
            <person name="Yang Z."/>
            <person name="Spallek T."/>
            <person name="Conn C.E."/>
            <person name="Ichihashi Y."/>
            <person name="Cheong K."/>
            <person name="Cui S."/>
            <person name="Der J.P."/>
            <person name="Gundlach H."/>
            <person name="Jiao Y."/>
            <person name="Hori C."/>
            <person name="Ishida J.K."/>
            <person name="Kasahara H."/>
            <person name="Kiba T."/>
            <person name="Kim M.S."/>
            <person name="Koo N."/>
            <person name="Laohavisit A."/>
            <person name="Lee Y.H."/>
            <person name="Lumba S."/>
            <person name="McCourt P."/>
            <person name="Mortimer J.C."/>
            <person name="Mutuku J.M."/>
            <person name="Nomura T."/>
            <person name="Sasaki-Sekimoto Y."/>
            <person name="Seto Y."/>
            <person name="Wang Y."/>
            <person name="Wakatake T."/>
            <person name="Sakakibara H."/>
            <person name="Demura T."/>
            <person name="Yamaguchi S."/>
            <person name="Yoneyama K."/>
            <person name="Manabe R.I."/>
            <person name="Nelson D.C."/>
            <person name="Schulman A.H."/>
            <person name="Timko M.P."/>
            <person name="dePamphilis C.W."/>
            <person name="Choi D."/>
            <person name="Shirasu K."/>
        </authorList>
    </citation>
    <scope>NUCLEOTIDE SEQUENCE [LARGE SCALE GENOMIC DNA]</scope>
    <source>
        <strain evidence="3">cv. UVA1</strain>
    </source>
</reference>
<dbReference type="AlphaFoldDB" id="A0A5A7PV97"/>
<dbReference type="OrthoDB" id="913867at2759"/>
<protein>
    <submittedName>
        <fullName evidence="2">Aspartyl/glutamyl-tRNA(Asn/Gln) amidotransferasesubunit B</fullName>
    </submittedName>
</protein>
<comment type="caution">
    <text evidence="2">The sequence shown here is derived from an EMBL/GenBank/DDBJ whole genome shotgun (WGS) entry which is preliminary data.</text>
</comment>
<dbReference type="InterPro" id="IPR040256">
    <property type="entry name" value="At4g02000-like"/>
</dbReference>
<evidence type="ECO:0000259" key="1">
    <source>
        <dbReference type="Pfam" id="PF14111"/>
    </source>
</evidence>
<dbReference type="PANTHER" id="PTHR31286:SF165">
    <property type="entry name" value="DUF4283 DOMAIN-CONTAINING PROTEIN"/>
    <property type="match status" value="1"/>
</dbReference>
<dbReference type="Pfam" id="PF14111">
    <property type="entry name" value="DUF4283"/>
    <property type="match status" value="1"/>
</dbReference>
<evidence type="ECO:0000313" key="2">
    <source>
        <dbReference type="EMBL" id="GER36576.1"/>
    </source>
</evidence>